<sequence>MSNLEGAEVTPSFHILHKDLKLPELLTQTAFCTQPTANDIHPVTFYNRGLPLKTLTLDTTATKRPYTSEAMAQIIHLCLLLGLSYLAVAGTCQQNSAVVDITEQLKKCFTQNSATNRYCVCKKHSSDDYHCCDASDFCQGHSVCLNVTNEVISGAGASPWQTITQNLIKACPDDLSFQYTLFIGRGDSCILTSTQSDGKVTVPGNCTIGTNRLQFRPEAKSWIDALEYCRSNRSSLVQLNNTTVNDTVKQLLLGAAGLQTGVWIGLERTIFTCNPSGSGFQGQCPKC</sequence>
<dbReference type="Proteomes" id="UP001187415">
    <property type="component" value="Unassembled WGS sequence"/>
</dbReference>
<dbReference type="InterPro" id="IPR016187">
    <property type="entry name" value="CTDL_fold"/>
</dbReference>
<proteinExistence type="predicted"/>
<comment type="caution">
    <text evidence="1">The sequence shown here is derived from an EMBL/GenBank/DDBJ whole genome shotgun (WGS) entry which is preliminary data.</text>
</comment>
<evidence type="ECO:0008006" key="3">
    <source>
        <dbReference type="Google" id="ProtNLM"/>
    </source>
</evidence>
<keyword evidence="2" id="KW-1185">Reference proteome</keyword>
<gene>
    <name evidence="1" type="ORF">Q5P01_010106</name>
</gene>
<protein>
    <recommendedName>
        <fullName evidence="3">C-type lectin domain-containing protein</fullName>
    </recommendedName>
</protein>
<dbReference type="AlphaFoldDB" id="A0AA88SY26"/>
<accession>A0AA88SY26</accession>
<dbReference type="EMBL" id="JAUPFM010000007">
    <property type="protein sequence ID" value="KAK2847107.1"/>
    <property type="molecule type" value="Genomic_DNA"/>
</dbReference>
<evidence type="ECO:0000313" key="2">
    <source>
        <dbReference type="Proteomes" id="UP001187415"/>
    </source>
</evidence>
<name>A0AA88SY26_CHASR</name>
<dbReference type="InterPro" id="IPR016186">
    <property type="entry name" value="C-type_lectin-like/link_sf"/>
</dbReference>
<dbReference type="Gene3D" id="3.10.100.10">
    <property type="entry name" value="Mannose-Binding Protein A, subunit A"/>
    <property type="match status" value="1"/>
</dbReference>
<dbReference type="CDD" id="cd00037">
    <property type="entry name" value="CLECT"/>
    <property type="match status" value="1"/>
</dbReference>
<organism evidence="1 2">
    <name type="scientific">Channa striata</name>
    <name type="common">Snakehead murrel</name>
    <name type="synonym">Ophicephalus striatus</name>
    <dbReference type="NCBI Taxonomy" id="64152"/>
    <lineage>
        <taxon>Eukaryota</taxon>
        <taxon>Metazoa</taxon>
        <taxon>Chordata</taxon>
        <taxon>Craniata</taxon>
        <taxon>Vertebrata</taxon>
        <taxon>Euteleostomi</taxon>
        <taxon>Actinopterygii</taxon>
        <taxon>Neopterygii</taxon>
        <taxon>Teleostei</taxon>
        <taxon>Neoteleostei</taxon>
        <taxon>Acanthomorphata</taxon>
        <taxon>Anabantaria</taxon>
        <taxon>Anabantiformes</taxon>
        <taxon>Channoidei</taxon>
        <taxon>Channidae</taxon>
        <taxon>Channa</taxon>
    </lineage>
</organism>
<reference evidence="1" key="1">
    <citation type="submission" date="2023-07" db="EMBL/GenBank/DDBJ databases">
        <title>Chromosome-level Genome Assembly of Striped Snakehead (Channa striata).</title>
        <authorList>
            <person name="Liu H."/>
        </authorList>
    </citation>
    <scope>NUCLEOTIDE SEQUENCE</scope>
    <source>
        <strain evidence="1">Gz</strain>
        <tissue evidence="1">Muscle</tissue>
    </source>
</reference>
<evidence type="ECO:0000313" key="1">
    <source>
        <dbReference type="EMBL" id="KAK2847107.1"/>
    </source>
</evidence>
<dbReference type="SUPFAM" id="SSF56436">
    <property type="entry name" value="C-type lectin-like"/>
    <property type="match status" value="1"/>
</dbReference>